<feature type="compositionally biased region" description="Polar residues" evidence="1">
    <location>
        <begin position="518"/>
        <end position="528"/>
    </location>
</feature>
<dbReference type="Proteomes" id="UP000193144">
    <property type="component" value="Unassembled WGS sequence"/>
</dbReference>
<name>A0A1Y1YH00_9PLEO</name>
<feature type="compositionally biased region" description="Polar residues" evidence="1">
    <location>
        <begin position="236"/>
        <end position="258"/>
    </location>
</feature>
<dbReference type="OrthoDB" id="3796606at2759"/>
<dbReference type="AlphaFoldDB" id="A0A1Y1YH00"/>
<evidence type="ECO:0000313" key="3">
    <source>
        <dbReference type="Proteomes" id="UP000193144"/>
    </source>
</evidence>
<feature type="compositionally biased region" description="Pro residues" evidence="1">
    <location>
        <begin position="294"/>
        <end position="312"/>
    </location>
</feature>
<feature type="compositionally biased region" description="Low complexity" evidence="1">
    <location>
        <begin position="379"/>
        <end position="400"/>
    </location>
</feature>
<reference evidence="2 3" key="1">
    <citation type="submission" date="2016-07" db="EMBL/GenBank/DDBJ databases">
        <title>Pervasive Adenine N6-methylation of Active Genes in Fungi.</title>
        <authorList>
            <consortium name="DOE Joint Genome Institute"/>
            <person name="Mondo S.J."/>
            <person name="Dannebaum R.O."/>
            <person name="Kuo R.C."/>
            <person name="Labutti K."/>
            <person name="Haridas S."/>
            <person name="Kuo A."/>
            <person name="Salamov A."/>
            <person name="Ahrendt S.R."/>
            <person name="Lipzen A."/>
            <person name="Sullivan W."/>
            <person name="Andreopoulos W.B."/>
            <person name="Clum A."/>
            <person name="Lindquist E."/>
            <person name="Daum C."/>
            <person name="Ramamoorthy G.K."/>
            <person name="Gryganskyi A."/>
            <person name="Culley D."/>
            <person name="Magnuson J.K."/>
            <person name="James T.Y."/>
            <person name="O'Malley M.A."/>
            <person name="Stajich J.E."/>
            <person name="Spatafora J.W."/>
            <person name="Visel A."/>
            <person name="Grigoriev I.V."/>
        </authorList>
    </citation>
    <scope>NUCLEOTIDE SEQUENCE [LARGE SCALE GENOMIC DNA]</scope>
    <source>
        <strain evidence="2 3">CBS 115471</strain>
    </source>
</reference>
<proteinExistence type="predicted"/>
<keyword evidence="3" id="KW-1185">Reference proteome</keyword>
<organism evidence="2 3">
    <name type="scientific">Clohesyomyces aquaticus</name>
    <dbReference type="NCBI Taxonomy" id="1231657"/>
    <lineage>
        <taxon>Eukaryota</taxon>
        <taxon>Fungi</taxon>
        <taxon>Dikarya</taxon>
        <taxon>Ascomycota</taxon>
        <taxon>Pezizomycotina</taxon>
        <taxon>Dothideomycetes</taxon>
        <taxon>Pleosporomycetidae</taxon>
        <taxon>Pleosporales</taxon>
        <taxon>Lindgomycetaceae</taxon>
        <taxon>Clohesyomyces</taxon>
    </lineage>
</organism>
<evidence type="ECO:0000256" key="1">
    <source>
        <dbReference type="SAM" id="MobiDB-lite"/>
    </source>
</evidence>
<accession>A0A1Y1YH00</accession>
<feature type="compositionally biased region" description="Pro residues" evidence="1">
    <location>
        <begin position="479"/>
        <end position="489"/>
    </location>
</feature>
<feature type="compositionally biased region" description="Polar residues" evidence="1">
    <location>
        <begin position="319"/>
        <end position="333"/>
    </location>
</feature>
<feature type="region of interest" description="Disordered" evidence="1">
    <location>
        <begin position="445"/>
        <end position="565"/>
    </location>
</feature>
<dbReference type="EMBL" id="MCFA01000238">
    <property type="protein sequence ID" value="ORX97228.1"/>
    <property type="molecule type" value="Genomic_DNA"/>
</dbReference>
<feature type="region of interest" description="Disordered" evidence="1">
    <location>
        <begin position="201"/>
        <end position="401"/>
    </location>
</feature>
<evidence type="ECO:0000313" key="2">
    <source>
        <dbReference type="EMBL" id="ORX97228.1"/>
    </source>
</evidence>
<sequence>MDASPPQRWGRDKWVTVFSSHQPTIREVTECLGLGLCASSYNSNRGIPKFDEPNYQKLSNEVAKLSKELPQERDALLDFAADPESLNQELDDLLNNLGVLIWAKDANRSRLLNPDPSKKTYYKDLFLDNPEDREILKTHLHRWIVIKACYYIRNIRLKRKSGVDDVESLADNDRERLATLSPKPQLLVKVRISAAKLRSNLSERQNQDGTPQPAAATVSESPRTRRTSRLLAGATQRPSSPVSNQEAAATQPRVTLASNATPPPPFTPANPKNAVNEPDQQPTDANPTAQSDSPKPPPPSATPPAPEVPEAPPVVEEQGANTSTAEANPNSESHPVPSDTVAGRKRSYPNGLDSNPRKVSRANLAMASPTTENVPPLPSQANQQQNAPPLPSQPNQNPSPVTLVAHVDAAGRPMLGPLSSNVLNVVAKPPGPTETAPALPTFTAVNAPSGHHHHHHHSHTLPSNHKAHSQNGFASPYPSIAPNPGPGGPLPLRSHPPNGAHAHAGTHTPNGTHIHGSPHTQAGAQIHNSPHIINGNHAHSRSETPNGTPIQHHPHVLHREHSGDNTMVARPPADLEMMKFELLDTLMKYLFPKPGVPLDQQRLFYVLEQIWRYNAPTYQAQMGHLYTYQTNVLLAWIEERRKIAQLRMSMETQPGCQAPEMIDRLLAMNDLRVMHLKWKALVTQVGGQTLSPEDLLCKTFATMTKTEGTEHLFREGLNKLDEGLFEFLRSDDMKITMNLR</sequence>
<protein>
    <submittedName>
        <fullName evidence="2">Uncharacterized protein</fullName>
    </submittedName>
</protein>
<feature type="compositionally biased region" description="Polar residues" evidence="1">
    <location>
        <begin position="278"/>
        <end position="293"/>
    </location>
</feature>
<gene>
    <name evidence="2" type="ORF">BCR34DRAFT_593564</name>
</gene>
<comment type="caution">
    <text evidence="2">The sequence shown here is derived from an EMBL/GenBank/DDBJ whole genome shotgun (WGS) entry which is preliminary data.</text>
</comment>
<feature type="compositionally biased region" description="Basic residues" evidence="1">
    <location>
        <begin position="450"/>
        <end position="459"/>
    </location>
</feature>
<feature type="compositionally biased region" description="Polar residues" evidence="1">
    <location>
        <begin position="201"/>
        <end position="210"/>
    </location>
</feature>